<evidence type="ECO:0000256" key="2">
    <source>
        <dbReference type="ARBA" id="ARBA00022729"/>
    </source>
</evidence>
<keyword evidence="2" id="KW-0732">Signal</keyword>
<organism evidence="6 7">
    <name type="scientific">Gracilibacillus marinus</name>
    <dbReference type="NCBI Taxonomy" id="630535"/>
    <lineage>
        <taxon>Bacteria</taxon>
        <taxon>Bacillati</taxon>
        <taxon>Bacillota</taxon>
        <taxon>Bacilli</taxon>
        <taxon>Bacillales</taxon>
        <taxon>Bacillaceae</taxon>
        <taxon>Gracilibacillus</taxon>
    </lineage>
</organism>
<dbReference type="SUPFAM" id="SSF49452">
    <property type="entry name" value="Starch-binding domain-like"/>
    <property type="match status" value="1"/>
</dbReference>
<dbReference type="SUPFAM" id="SSF49265">
    <property type="entry name" value="Fibronectin type III"/>
    <property type="match status" value="1"/>
</dbReference>
<evidence type="ECO:0000256" key="1">
    <source>
        <dbReference type="ARBA" id="ARBA00022614"/>
    </source>
</evidence>
<keyword evidence="3" id="KW-0677">Repeat</keyword>
<comment type="caution">
    <text evidence="6">The sequence shown here is derived from an EMBL/GenBank/DDBJ whole genome shotgun (WGS) entry which is preliminary data.</text>
</comment>
<dbReference type="RefSeq" id="WP_390195483.1">
    <property type="nucleotide sequence ID" value="NZ_JBHSDV010000001.1"/>
</dbReference>
<evidence type="ECO:0000259" key="5">
    <source>
        <dbReference type="PROSITE" id="PS50853"/>
    </source>
</evidence>
<dbReference type="EMBL" id="JBHSDV010000001">
    <property type="protein sequence ID" value="MFC4386672.1"/>
    <property type="molecule type" value="Genomic_DNA"/>
</dbReference>
<evidence type="ECO:0000313" key="6">
    <source>
        <dbReference type="EMBL" id="MFC4386672.1"/>
    </source>
</evidence>
<dbReference type="PANTHER" id="PTHR46652:SF3">
    <property type="entry name" value="LEUCINE-RICH REPEAT-CONTAINING PROTEIN 9"/>
    <property type="match status" value="1"/>
</dbReference>
<dbReference type="InterPro" id="IPR013783">
    <property type="entry name" value="Ig-like_fold"/>
</dbReference>
<dbReference type="Pfam" id="PF01345">
    <property type="entry name" value="DUF11"/>
    <property type="match status" value="1"/>
</dbReference>
<keyword evidence="1" id="KW-0433">Leucine-rich repeat</keyword>
<reference evidence="7" key="1">
    <citation type="journal article" date="2019" name="Int. J. Syst. Evol. Microbiol.">
        <title>The Global Catalogue of Microorganisms (GCM) 10K type strain sequencing project: providing services to taxonomists for standard genome sequencing and annotation.</title>
        <authorList>
            <consortium name="The Broad Institute Genomics Platform"/>
            <consortium name="The Broad Institute Genome Sequencing Center for Infectious Disease"/>
            <person name="Wu L."/>
            <person name="Ma J."/>
        </authorList>
    </citation>
    <scope>NUCLEOTIDE SEQUENCE [LARGE SCALE GENOMIC DNA]</scope>
    <source>
        <strain evidence="7">KACC 14058</strain>
    </source>
</reference>
<evidence type="ECO:0000313" key="7">
    <source>
        <dbReference type="Proteomes" id="UP001595880"/>
    </source>
</evidence>
<dbReference type="InterPro" id="IPR001611">
    <property type="entry name" value="Leu-rich_rpt"/>
</dbReference>
<protein>
    <submittedName>
        <fullName evidence="6">Carboxypeptidase regulatory-like domain-containing protein</fullName>
    </submittedName>
</protein>
<gene>
    <name evidence="6" type="ORF">ACFOZ1_02505</name>
</gene>
<dbReference type="Gene3D" id="2.60.40.3710">
    <property type="match status" value="1"/>
</dbReference>
<dbReference type="SMART" id="SM00060">
    <property type="entry name" value="FN3"/>
    <property type="match status" value="3"/>
</dbReference>
<dbReference type="InterPro" id="IPR047589">
    <property type="entry name" value="DUF11_rpt"/>
</dbReference>
<dbReference type="InterPro" id="IPR025875">
    <property type="entry name" value="Leu-rich_rpt_4"/>
</dbReference>
<dbReference type="Gene3D" id="3.80.10.10">
    <property type="entry name" value="Ribonuclease Inhibitor"/>
    <property type="match status" value="2"/>
</dbReference>
<dbReference type="Gene3D" id="2.60.40.1120">
    <property type="entry name" value="Carboxypeptidase-like, regulatory domain"/>
    <property type="match status" value="3"/>
</dbReference>
<feature type="domain" description="Fibronectin type-III" evidence="5">
    <location>
        <begin position="1060"/>
        <end position="1145"/>
    </location>
</feature>
<dbReference type="InterPro" id="IPR003591">
    <property type="entry name" value="Leu-rich_rpt_typical-subtyp"/>
</dbReference>
<dbReference type="PROSITE" id="PS50853">
    <property type="entry name" value="FN3"/>
    <property type="match status" value="2"/>
</dbReference>
<dbReference type="InterPro" id="IPR032812">
    <property type="entry name" value="SbsA_Ig"/>
</dbReference>
<feature type="region of interest" description="Disordered" evidence="4">
    <location>
        <begin position="2047"/>
        <end position="2114"/>
    </location>
</feature>
<name>A0ABV8VQE5_9BACI</name>
<dbReference type="Pfam" id="PF13620">
    <property type="entry name" value="CarboxypepD_reg"/>
    <property type="match status" value="1"/>
</dbReference>
<dbReference type="InterPro" id="IPR013784">
    <property type="entry name" value="Carb-bd-like_fold"/>
</dbReference>
<dbReference type="InterPro" id="IPR036116">
    <property type="entry name" value="FN3_sf"/>
</dbReference>
<evidence type="ECO:0000256" key="3">
    <source>
        <dbReference type="ARBA" id="ARBA00022737"/>
    </source>
</evidence>
<dbReference type="SMART" id="SM00365">
    <property type="entry name" value="LRR_SD22"/>
    <property type="match status" value="7"/>
</dbReference>
<dbReference type="SUPFAM" id="SSF49464">
    <property type="entry name" value="Carboxypeptidase regulatory domain-like"/>
    <property type="match status" value="2"/>
</dbReference>
<dbReference type="Pfam" id="PF00041">
    <property type="entry name" value="fn3"/>
    <property type="match status" value="2"/>
</dbReference>
<feature type="non-terminal residue" evidence="6">
    <location>
        <position position="2114"/>
    </location>
</feature>
<dbReference type="Proteomes" id="UP001595880">
    <property type="component" value="Unassembled WGS sequence"/>
</dbReference>
<dbReference type="NCBIfam" id="TIGR01451">
    <property type="entry name" value="B_ant_repeat"/>
    <property type="match status" value="1"/>
</dbReference>
<dbReference type="InterPro" id="IPR050836">
    <property type="entry name" value="SDS22/Internalin_LRR"/>
</dbReference>
<dbReference type="SMART" id="SM00369">
    <property type="entry name" value="LRR_TYP"/>
    <property type="match status" value="5"/>
</dbReference>
<dbReference type="InterPro" id="IPR001434">
    <property type="entry name" value="OmcB-like_DUF11"/>
</dbReference>
<dbReference type="InterPro" id="IPR003961">
    <property type="entry name" value="FN3_dom"/>
</dbReference>
<dbReference type="PROSITE" id="PS51450">
    <property type="entry name" value="LRR"/>
    <property type="match status" value="5"/>
</dbReference>
<dbReference type="InterPro" id="IPR032675">
    <property type="entry name" value="LRR_dom_sf"/>
</dbReference>
<dbReference type="InterPro" id="IPR008969">
    <property type="entry name" value="CarboxyPept-like_regulatory"/>
</dbReference>
<evidence type="ECO:0000256" key="4">
    <source>
        <dbReference type="SAM" id="MobiDB-lite"/>
    </source>
</evidence>
<dbReference type="PANTHER" id="PTHR46652">
    <property type="entry name" value="LEUCINE-RICH REPEAT AND IQ DOMAIN-CONTAINING PROTEIN 1-RELATED"/>
    <property type="match status" value="1"/>
</dbReference>
<feature type="compositionally biased region" description="Acidic residues" evidence="4">
    <location>
        <begin position="2050"/>
        <end position="2114"/>
    </location>
</feature>
<sequence length="2114" mass="238298">MKKYQHVVALLSAILLLFTTILSPIGSIKLHATTTGDFPLLAERTDEGISLTMQVETVSSEDIVSVQLVKNEQNSTISPEIVDEYIGEDQNTSYVHYRYLDTEIVDNESYTYEAIVTLEDETQLISSQQTVEALTVSDKVTDDQVVEDNDSVTDEAEQLPLIEKALFYVGDTAILFNKSETSPFELDANQLEAIENQQSILSPIELHVSDAVTSIRVNDESYLVENGVVTIPFAKIINIEEPVTITTLKEAFQFSGMNYYDVELDVQHDGVASNMLLSFLNIDAFVGVEEEVTEPEQEVAEETPIEDEYVPDFELLDITATYHSFLFDYVVSENVSALSIVVNGETYSLDVGASQYELTELESNTQYDMEFVYEINGEEYSYYVTYDTERSPESQTEVSFELSNSLEEYYSVKLVGLDEHNSDVQLWGEAYDNRTSFYDESTIPYGAYRVYLIDYNYSNRYIYEDIQVEQGNDYVKNPITLHFDEASLPEGVDIETSIIEVTDSSIKIEVNKNGVKAPVTINLINQEDYWEEIESIEVTEDSMQFTFENLQPGTSYYLETSANYEYGYSSYHSKDVITSNEADTEFVQFDSAAVETAVKEQLGVYHRDVTTSDMLKLNHLYMEDYTLEANTTFEGLQFAENLKSLSVYGDIEVQYTIDYSVLSEITSLTDLSLNYLQIETIDFLSTLSNLESLRIYGNAITNIEVLAELSNLDHLDLDGNPIQDLTPLLELDQLSSVYLYDVEMEDYDVVDQLKEKGIEVSYDIYDRYSFAIETTNVTPDSITVSWEPVENVEVTKYEAYINGTTVELASDVTSYTFEGLQQDTEYDVDITVYFTNGDSINDSIWISTDYLPSGEIIEFPDENLELAIRDYLYEYERDIYQSDLERLEYLYLYGDNITDLTGLEYATNLNTLSIYGGDLQDLTPLSELTTLESLYLSDNNITNISPLQSLVNLDSVDLSYNPISDFSPLTSLTNLTDVSLEETNLEDVTILESLPSLEYAWIGYNPITSIDGLLQLDSIQEIGIYGIDIDFYENEAQLEIVKQLAEKGVSVWGDFVGVYPELIVTVDDITSNSVVINWEGYKLEDVTKYSIMVNGEIVDYVDAATMSYTLSDLTSNTGYDIRVVALNEEEGYIADDYNWFYTDVDEKDKKQFQFRIINQDGENVTKQLNYSFESYGNYPFYDYGVIDNGSFTSWNGNITEYNLPKGSYELIIYGEGKYSSYYNEIVITDDTPEVIDIELEEVEENFEDITVTVEDQDGNPVTDVEYIQVYDYNTMRQFNYEHGDYSLHQVSSDDGVYTIQDVLWTENQTYDLYVKAPGYTSYDSSISENNIRVTLSPASKVEGTVVDENGSPLIGASISAYGNQSYAYATSNENGFVLDGIKEEALKVEVSMQNYQTKMIEIAASDFQDGAVQIGEIALAQEQFVHGKVFDQEGNPVKEAQIELIGDNSRYSSYWARTDAEGYFKLYNVEDGTYTLRAQKYKMPTVEVENVTPSETELEIELIEQGTGNFTGEGNGFISDVKTVVPGDMVQYRLNYKNNGDATTESLEVTLNLDEEIELVEESVQVNGKDIEVYSNVVTIEDVEANEAGVLSFEAIVAEDTDATRLTTNATVEASEQEDVISYNTSLNVLYVTLEVPSVTGTSNVKVYGNAKNGAKVEIFDGDTKLATVEKVDSKWWYADIKLPVSVDEESTHSLIAKVTEGEQVNYSTLKEVTYVPNLPEITDVEVSSGWNQGITINPNIGMVTAALVELTPIDISVNFGSDVANPRISFLGEEYDFHQKEGSNTYQLRIPGNWSSYGEQLMELVYEVDGQDVRMPIMQVIVLIDPSGYVFEGSMDNRLEGAKAIVEQLQANNEREFWRMWDAENYGQINPQITDEDGRYGWDVIQGDWRVIFSKEGYETYTSRIVSVPPQETELNVPLVRTSNPVVQSIVPENNKKKIETDASVSITFDRLMNESNMEEEITVLQNGEIVEGIFTFESYNGYKEVDGQSGYFEEDPSKKLSQKVIFTPNEEWNANAEITVKISDQLYDYDGKYLNTAYETTFTTAETPGEDQEPGEGEETPGEDQEPGEGEETPGEDQEPGEGEETPGEDQEPGEGEETPGEDQEPGEGEDT</sequence>
<dbReference type="Pfam" id="PF13205">
    <property type="entry name" value="Big_5"/>
    <property type="match status" value="1"/>
</dbReference>
<proteinExistence type="predicted"/>
<feature type="domain" description="Fibronectin type-III" evidence="5">
    <location>
        <begin position="768"/>
        <end position="854"/>
    </location>
</feature>
<dbReference type="Pfam" id="PF12799">
    <property type="entry name" value="LRR_4"/>
    <property type="match status" value="2"/>
</dbReference>
<dbReference type="CDD" id="cd00063">
    <property type="entry name" value="FN3"/>
    <property type="match status" value="2"/>
</dbReference>
<keyword evidence="7" id="KW-1185">Reference proteome</keyword>
<accession>A0ABV8VQE5</accession>
<dbReference type="Gene3D" id="2.60.40.10">
    <property type="entry name" value="Immunoglobulins"/>
    <property type="match status" value="2"/>
</dbReference>
<dbReference type="SUPFAM" id="SSF52058">
    <property type="entry name" value="L domain-like"/>
    <property type="match status" value="2"/>
</dbReference>